<comment type="caution">
    <text evidence="1">The sequence shown here is derived from an EMBL/GenBank/DDBJ whole genome shotgun (WGS) entry which is preliminary data.</text>
</comment>
<keyword evidence="2" id="KW-1185">Reference proteome</keyword>
<sequence length="142" mass="16343">MPDKDTGINVKAPAPLKLSGGNAKTSWRDFIQRCEWYAVSTNLSAKSPEVQAAVFMSTLGEEAVPVFNSFQLSDQDKKDISKLKTKFEEYYAPKENESYVKWNFFRLKKAKTKPLMSFLQKPKRRSPVVILKHEQTDCYVTR</sequence>
<dbReference type="EMBL" id="JAFNEN010000296">
    <property type="protein sequence ID" value="KAG8186601.1"/>
    <property type="molecule type" value="Genomic_DNA"/>
</dbReference>
<gene>
    <name evidence="1" type="ORF">JTE90_019923</name>
</gene>
<protein>
    <submittedName>
        <fullName evidence="1">Uncharacterized protein</fullName>
    </submittedName>
</protein>
<evidence type="ECO:0000313" key="1">
    <source>
        <dbReference type="EMBL" id="KAG8186601.1"/>
    </source>
</evidence>
<name>A0AAV6UTM3_9ARAC</name>
<proteinExistence type="predicted"/>
<organism evidence="1 2">
    <name type="scientific">Oedothorax gibbosus</name>
    <dbReference type="NCBI Taxonomy" id="931172"/>
    <lineage>
        <taxon>Eukaryota</taxon>
        <taxon>Metazoa</taxon>
        <taxon>Ecdysozoa</taxon>
        <taxon>Arthropoda</taxon>
        <taxon>Chelicerata</taxon>
        <taxon>Arachnida</taxon>
        <taxon>Araneae</taxon>
        <taxon>Araneomorphae</taxon>
        <taxon>Entelegynae</taxon>
        <taxon>Araneoidea</taxon>
        <taxon>Linyphiidae</taxon>
        <taxon>Erigoninae</taxon>
        <taxon>Oedothorax</taxon>
    </lineage>
</organism>
<evidence type="ECO:0000313" key="2">
    <source>
        <dbReference type="Proteomes" id="UP000827092"/>
    </source>
</evidence>
<dbReference type="AlphaFoldDB" id="A0AAV6UTM3"/>
<accession>A0AAV6UTM3</accession>
<reference evidence="1 2" key="1">
    <citation type="journal article" date="2022" name="Nat. Ecol. Evol.">
        <title>A masculinizing supergene underlies an exaggerated male reproductive morph in a spider.</title>
        <authorList>
            <person name="Hendrickx F."/>
            <person name="De Corte Z."/>
            <person name="Sonet G."/>
            <person name="Van Belleghem S.M."/>
            <person name="Kostlbacher S."/>
            <person name="Vangestel C."/>
        </authorList>
    </citation>
    <scope>NUCLEOTIDE SEQUENCE [LARGE SCALE GENOMIC DNA]</scope>
    <source>
        <strain evidence="1">W744_W776</strain>
    </source>
</reference>
<dbReference type="Proteomes" id="UP000827092">
    <property type="component" value="Unassembled WGS sequence"/>
</dbReference>